<dbReference type="STRING" id="6412.T1EDA8"/>
<dbReference type="KEGG" id="hro:HELRODRAFT_102643"/>
<evidence type="ECO:0000256" key="4">
    <source>
        <dbReference type="ARBA" id="ARBA00023242"/>
    </source>
</evidence>
<dbReference type="InParanoid" id="T1EDA8"/>
<dbReference type="HOGENOM" id="CLU_025849_0_1_1"/>
<protein>
    <recommendedName>
        <fullName evidence="6">Parafibromin</fullName>
    </recommendedName>
    <alternativeName>
        <fullName evidence="7">Cell division cycle protein 73 homolog</fullName>
    </alternativeName>
</protein>
<gene>
    <name evidence="12" type="primary">20194560</name>
    <name evidence="11" type="ORF">HELRODRAFT_102643</name>
</gene>
<dbReference type="GO" id="GO:0032968">
    <property type="term" value="P:positive regulation of transcription elongation by RNA polymerase II"/>
    <property type="evidence" value="ECO:0000318"/>
    <property type="project" value="GO_Central"/>
</dbReference>
<reference evidence="13" key="1">
    <citation type="submission" date="2012-12" db="EMBL/GenBank/DDBJ databases">
        <authorList>
            <person name="Hellsten U."/>
            <person name="Grimwood J."/>
            <person name="Chapman J.A."/>
            <person name="Shapiro H."/>
            <person name="Aerts A."/>
            <person name="Otillar R.P."/>
            <person name="Terry A.Y."/>
            <person name="Boore J.L."/>
            <person name="Simakov O."/>
            <person name="Marletaz F."/>
            <person name="Cho S.-J."/>
            <person name="Edsinger-Gonzales E."/>
            <person name="Havlak P."/>
            <person name="Kuo D.-H."/>
            <person name="Larsson T."/>
            <person name="Lv J."/>
            <person name="Arendt D."/>
            <person name="Savage R."/>
            <person name="Osoegawa K."/>
            <person name="de Jong P."/>
            <person name="Lindberg D.R."/>
            <person name="Seaver E.C."/>
            <person name="Weisblat D.A."/>
            <person name="Putnam N.H."/>
            <person name="Grigoriev I.V."/>
            <person name="Rokhsar D.S."/>
        </authorList>
    </citation>
    <scope>NUCLEOTIDE SEQUENCE</scope>
</reference>
<dbReference type="RefSeq" id="XP_009026571.1">
    <property type="nucleotide sequence ID" value="XM_009028323.1"/>
</dbReference>
<dbReference type="EnsemblMetazoa" id="HelroT102643">
    <property type="protein sequence ID" value="HelroP102643"/>
    <property type="gene ID" value="HelroG102643"/>
</dbReference>
<dbReference type="FunFam" id="3.40.50.11990:FF:000001">
    <property type="entry name" value="Cell division cycle 73"/>
    <property type="match status" value="1"/>
</dbReference>
<dbReference type="FunCoup" id="T1EDA8">
    <property type="interactions" value="1864"/>
</dbReference>
<reference evidence="12" key="3">
    <citation type="submission" date="2015-06" db="UniProtKB">
        <authorList>
            <consortium name="EnsemblMetazoa"/>
        </authorList>
    </citation>
    <scope>IDENTIFICATION</scope>
</reference>
<name>T1EDA8_HELRO</name>
<dbReference type="eggNOG" id="KOG3786">
    <property type="taxonomic scope" value="Eukaryota"/>
</dbReference>
<evidence type="ECO:0000256" key="3">
    <source>
        <dbReference type="ARBA" id="ARBA00023163"/>
    </source>
</evidence>
<evidence type="ECO:0000256" key="5">
    <source>
        <dbReference type="ARBA" id="ARBA00023306"/>
    </source>
</evidence>
<dbReference type="InterPro" id="IPR038103">
    <property type="entry name" value="CDC73_C_sf"/>
</dbReference>
<sequence length="564" mass="63265">MADALSILKQYTIDKKINDIIEKDDQIIFGDFAWPKTAKTNYLIYGTGKDGIAKDYYTLDCIVFLLKNVHIPHASYVKQAAAASVSVVRRPDRKDMLSYLYGEVSSLSSIDKSAPLEISLQRPVQLKRGAEETLGDHDSKKPRIEEASMEKHRVRLAMKLSSPSREESVIPSQVINSDSTICQTMSIEKISAIRAKIIARKRKTIKDDMLDAESHAYVEVGVDVTRDIISKERQWRTRTSILQSSGKDFSKNIFGILQSIKVREEGAIKQQVEPSSNSSNNIVSSQPSSTNPSKPAIQPTSYSRYDQELFRNKEETEGFKIDTMETFHGMTLKSVTEGVSARKVVEATSTNLGTQHAAVGANISNNTVANNVGGMNNGTSNGGARPISQARPPANQKKVSKTPIIIIPAATTSIMTMYNVKDLLQDLRYVSVEEKKSQGVKRDNEVLLQRQKSGTTLTVPYRVIDNPSKLTADEWDRVAAVFVQGPSWQFKNWPWGGNPVEIFSKMKAFHLKWKELPLDANVQKWAVTVLSLDKQRRHLDRATLKTFWEVLDKHMAKNKPHLRF</sequence>
<dbReference type="OMA" id="CAFHLKY"/>
<keyword evidence="3" id="KW-0804">Transcription</keyword>
<organism evidence="12 13">
    <name type="scientific">Helobdella robusta</name>
    <name type="common">Californian leech</name>
    <dbReference type="NCBI Taxonomy" id="6412"/>
    <lineage>
        <taxon>Eukaryota</taxon>
        <taxon>Metazoa</taxon>
        <taxon>Spiralia</taxon>
        <taxon>Lophotrochozoa</taxon>
        <taxon>Annelida</taxon>
        <taxon>Clitellata</taxon>
        <taxon>Hirudinea</taxon>
        <taxon>Rhynchobdellida</taxon>
        <taxon>Glossiphoniidae</taxon>
        <taxon>Helobdella</taxon>
    </lineage>
</organism>
<evidence type="ECO:0000259" key="10">
    <source>
        <dbReference type="Pfam" id="PF16050"/>
    </source>
</evidence>
<dbReference type="EMBL" id="KB097528">
    <property type="protein sequence ID" value="ESN95419.1"/>
    <property type="molecule type" value="Genomic_DNA"/>
</dbReference>
<keyword evidence="5" id="KW-0131">Cell cycle</keyword>
<evidence type="ECO:0000256" key="1">
    <source>
        <dbReference type="ARBA" id="ARBA00004123"/>
    </source>
</evidence>
<evidence type="ECO:0000313" key="11">
    <source>
        <dbReference type="EMBL" id="ESN95419.1"/>
    </source>
</evidence>
<dbReference type="GeneID" id="20194560"/>
<dbReference type="AlphaFoldDB" id="T1EDA8"/>
<feature type="compositionally biased region" description="Low complexity" evidence="8">
    <location>
        <begin position="275"/>
        <end position="289"/>
    </location>
</feature>
<dbReference type="InterPro" id="IPR007852">
    <property type="entry name" value="Cdc73/Parafibromin"/>
</dbReference>
<accession>T1EDA8</accession>
<feature type="region of interest" description="Disordered" evidence="8">
    <location>
        <begin position="268"/>
        <end position="305"/>
    </location>
</feature>
<comment type="similarity">
    <text evidence="2">Belongs to the CDC73 family.</text>
</comment>
<dbReference type="GO" id="GO:0000993">
    <property type="term" value="F:RNA polymerase II complex binding"/>
    <property type="evidence" value="ECO:0000318"/>
    <property type="project" value="GO_Central"/>
</dbReference>
<feature type="domain" description="Paf1 complex subunit Cdc73 N-terminal" evidence="10">
    <location>
        <begin position="1"/>
        <end position="308"/>
    </location>
</feature>
<dbReference type="Pfam" id="PF05179">
    <property type="entry name" value="CDC73_C"/>
    <property type="match status" value="1"/>
</dbReference>
<keyword evidence="13" id="KW-1185">Reference proteome</keyword>
<keyword evidence="4" id="KW-0539">Nucleus</keyword>
<dbReference type="GO" id="GO:0000122">
    <property type="term" value="P:negative regulation of transcription by RNA polymerase II"/>
    <property type="evidence" value="ECO:0007669"/>
    <property type="project" value="UniProtKB-ARBA"/>
</dbReference>
<dbReference type="GO" id="GO:0006368">
    <property type="term" value="P:transcription elongation by RNA polymerase II"/>
    <property type="evidence" value="ECO:0007669"/>
    <property type="project" value="InterPro"/>
</dbReference>
<comment type="subcellular location">
    <subcellularLocation>
        <location evidence="1">Nucleus</location>
    </subcellularLocation>
</comment>
<evidence type="ECO:0000256" key="8">
    <source>
        <dbReference type="SAM" id="MobiDB-lite"/>
    </source>
</evidence>
<evidence type="ECO:0000313" key="13">
    <source>
        <dbReference type="Proteomes" id="UP000015101"/>
    </source>
</evidence>
<dbReference type="PANTHER" id="PTHR12466">
    <property type="entry name" value="CDC73 DOMAIN PROTEIN"/>
    <property type="match status" value="1"/>
</dbReference>
<reference evidence="11 13" key="2">
    <citation type="journal article" date="2013" name="Nature">
        <title>Insights into bilaterian evolution from three spiralian genomes.</title>
        <authorList>
            <person name="Simakov O."/>
            <person name="Marletaz F."/>
            <person name="Cho S.J."/>
            <person name="Edsinger-Gonzales E."/>
            <person name="Havlak P."/>
            <person name="Hellsten U."/>
            <person name="Kuo D.H."/>
            <person name="Larsson T."/>
            <person name="Lv J."/>
            <person name="Arendt D."/>
            <person name="Savage R."/>
            <person name="Osoegawa K."/>
            <person name="de Jong P."/>
            <person name="Grimwood J."/>
            <person name="Chapman J.A."/>
            <person name="Shapiro H."/>
            <person name="Aerts A."/>
            <person name="Otillar R.P."/>
            <person name="Terry A.Y."/>
            <person name="Boore J.L."/>
            <person name="Grigoriev I.V."/>
            <person name="Lindberg D.R."/>
            <person name="Seaver E.C."/>
            <person name="Weisblat D.A."/>
            <person name="Putnam N.H."/>
            <person name="Rokhsar D.S."/>
        </authorList>
    </citation>
    <scope>NUCLEOTIDE SEQUENCE</scope>
</reference>
<dbReference type="GO" id="GO:0016593">
    <property type="term" value="C:Cdc73/Paf1 complex"/>
    <property type="evidence" value="ECO:0000318"/>
    <property type="project" value="GO_Central"/>
</dbReference>
<evidence type="ECO:0000256" key="7">
    <source>
        <dbReference type="ARBA" id="ARBA00080321"/>
    </source>
</evidence>
<dbReference type="Pfam" id="PF16050">
    <property type="entry name" value="CDC73_N"/>
    <property type="match status" value="1"/>
</dbReference>
<dbReference type="Proteomes" id="UP000015101">
    <property type="component" value="Unassembled WGS sequence"/>
</dbReference>
<dbReference type="PANTHER" id="PTHR12466:SF8">
    <property type="entry name" value="PARAFIBROMIN"/>
    <property type="match status" value="1"/>
</dbReference>
<evidence type="ECO:0000259" key="9">
    <source>
        <dbReference type="Pfam" id="PF05179"/>
    </source>
</evidence>
<dbReference type="InterPro" id="IPR031336">
    <property type="entry name" value="CDC73_C"/>
</dbReference>
<dbReference type="Gene3D" id="3.40.50.11990">
    <property type="entry name" value="RNA polymerase II accessory factor, Cdc73 C-terminal domain"/>
    <property type="match status" value="1"/>
</dbReference>
<evidence type="ECO:0000313" key="12">
    <source>
        <dbReference type="EnsemblMetazoa" id="HelroP102643"/>
    </source>
</evidence>
<dbReference type="CTD" id="20194560"/>
<dbReference type="OrthoDB" id="2186602at2759"/>
<dbReference type="InterPro" id="IPR032041">
    <property type="entry name" value="Cdc73_N"/>
</dbReference>
<proteinExistence type="inferred from homology"/>
<evidence type="ECO:0000256" key="6">
    <source>
        <dbReference type="ARBA" id="ARBA00071106"/>
    </source>
</evidence>
<feature type="compositionally biased region" description="Polar residues" evidence="8">
    <location>
        <begin position="290"/>
        <end position="304"/>
    </location>
</feature>
<evidence type="ECO:0000256" key="2">
    <source>
        <dbReference type="ARBA" id="ARBA00010427"/>
    </source>
</evidence>
<feature type="domain" description="Cell division control protein 73 C-terminal" evidence="9">
    <location>
        <begin position="400"/>
        <end position="554"/>
    </location>
</feature>
<dbReference type="EMBL" id="AMQM01006874">
    <property type="status" value="NOT_ANNOTATED_CDS"/>
    <property type="molecule type" value="Genomic_DNA"/>
</dbReference>